<evidence type="ECO:0000259" key="10">
    <source>
        <dbReference type="PROSITE" id="PS51007"/>
    </source>
</evidence>
<feature type="chain" id="PRO_5030100172" description="Cytochrome c-551" evidence="9">
    <location>
        <begin position="31"/>
        <end position="129"/>
    </location>
</feature>
<dbReference type="GO" id="GO:0005506">
    <property type="term" value="F:iron ion binding"/>
    <property type="evidence" value="ECO:0007669"/>
    <property type="project" value="InterPro"/>
</dbReference>
<keyword evidence="2" id="KW-0813">Transport</keyword>
<evidence type="ECO:0000256" key="6">
    <source>
        <dbReference type="ARBA" id="ARBA00023004"/>
    </source>
</evidence>
<sequence length="129" mass="13772">MTTLITRSPFHGLAAATLLAAFSFSFAAHAEAELDAAQAKKLFNARGCNACHGAEEQRIGPSYQVIAMRYSGEYATDAVGLVEKLATKIRYGGTGAWGMVPMISNPTISQVEAESISRWILSLKPPAPQ</sequence>
<keyword evidence="6 8" id="KW-0408">Iron</keyword>
<dbReference type="AlphaFoldDB" id="A0A4S3K3L5"/>
<gene>
    <name evidence="11" type="ORF">DFR24_0652</name>
</gene>
<dbReference type="GO" id="GO:0020037">
    <property type="term" value="F:heme binding"/>
    <property type="evidence" value="ECO:0007669"/>
    <property type="project" value="InterPro"/>
</dbReference>
<comment type="PTM">
    <text evidence="8">Binds 1 heme c group covalently per subunit.</text>
</comment>
<comment type="caution">
    <text evidence="11">The sequence shown here is derived from an EMBL/GenBank/DDBJ whole genome shotgun (WGS) entry which is preliminary data.</text>
</comment>
<evidence type="ECO:0000256" key="8">
    <source>
        <dbReference type="PIRSR" id="PIRSR602324-1"/>
    </source>
</evidence>
<dbReference type="EMBL" id="SOBT01000008">
    <property type="protein sequence ID" value="TDU31288.1"/>
    <property type="molecule type" value="Genomic_DNA"/>
</dbReference>
<dbReference type="Pfam" id="PF00034">
    <property type="entry name" value="Cytochrom_C"/>
    <property type="match status" value="1"/>
</dbReference>
<feature type="signal peptide" evidence="9">
    <location>
        <begin position="1"/>
        <end position="30"/>
    </location>
</feature>
<dbReference type="PRINTS" id="PR00606">
    <property type="entry name" value="CYTCHROMECID"/>
</dbReference>
<dbReference type="InterPro" id="IPR036909">
    <property type="entry name" value="Cyt_c-like_dom_sf"/>
</dbReference>
<dbReference type="SUPFAM" id="SSF46626">
    <property type="entry name" value="Cytochrome c"/>
    <property type="match status" value="1"/>
</dbReference>
<keyword evidence="3 8" id="KW-0349">Heme</keyword>
<keyword evidence="12" id="KW-1185">Reference proteome</keyword>
<organism evidence="11 12">
    <name type="scientific">Panacagrimonas perspica</name>
    <dbReference type="NCBI Taxonomy" id="381431"/>
    <lineage>
        <taxon>Bacteria</taxon>
        <taxon>Pseudomonadati</taxon>
        <taxon>Pseudomonadota</taxon>
        <taxon>Gammaproteobacteria</taxon>
        <taxon>Nevskiales</taxon>
        <taxon>Nevskiaceae</taxon>
        <taxon>Panacagrimonas</taxon>
    </lineage>
</organism>
<evidence type="ECO:0000256" key="9">
    <source>
        <dbReference type="SAM" id="SignalP"/>
    </source>
</evidence>
<proteinExistence type="predicted"/>
<dbReference type="PROSITE" id="PS51007">
    <property type="entry name" value="CYTC"/>
    <property type="match status" value="1"/>
</dbReference>
<protein>
    <recommendedName>
        <fullName evidence="1">Cytochrome c-551</fullName>
    </recommendedName>
    <alternativeName>
        <fullName evidence="7">Cytochrome c551</fullName>
    </alternativeName>
</protein>
<feature type="binding site" description="covalent" evidence="8">
    <location>
        <position position="52"/>
    </location>
    <ligand>
        <name>heme c</name>
        <dbReference type="ChEBI" id="CHEBI:61717"/>
    </ligand>
</feature>
<evidence type="ECO:0000256" key="4">
    <source>
        <dbReference type="ARBA" id="ARBA00022723"/>
    </source>
</evidence>
<dbReference type="InterPro" id="IPR009056">
    <property type="entry name" value="Cyt_c-like_dom"/>
</dbReference>
<evidence type="ECO:0000313" key="11">
    <source>
        <dbReference type="EMBL" id="TDU31288.1"/>
    </source>
</evidence>
<dbReference type="Proteomes" id="UP000295341">
    <property type="component" value="Unassembled WGS sequence"/>
</dbReference>
<evidence type="ECO:0000256" key="5">
    <source>
        <dbReference type="ARBA" id="ARBA00022982"/>
    </source>
</evidence>
<evidence type="ECO:0000256" key="7">
    <source>
        <dbReference type="ARBA" id="ARBA00031244"/>
    </source>
</evidence>
<accession>A0A4S3K3L5</accession>
<keyword evidence="9" id="KW-0732">Signal</keyword>
<dbReference type="Gene3D" id="1.10.760.10">
    <property type="entry name" value="Cytochrome c-like domain"/>
    <property type="match status" value="1"/>
</dbReference>
<reference evidence="11 12" key="1">
    <citation type="submission" date="2019-03" db="EMBL/GenBank/DDBJ databases">
        <title>Genomic Encyclopedia of Type Strains, Phase IV (KMG-IV): sequencing the most valuable type-strain genomes for metagenomic binning, comparative biology and taxonomic classification.</title>
        <authorList>
            <person name="Goeker M."/>
        </authorList>
    </citation>
    <scope>NUCLEOTIDE SEQUENCE [LARGE SCALE GENOMIC DNA]</scope>
    <source>
        <strain evidence="11 12">DSM 26377</strain>
    </source>
</reference>
<feature type="binding site" description="covalent" evidence="8">
    <location>
        <position position="48"/>
    </location>
    <ligand>
        <name>heme c</name>
        <dbReference type="ChEBI" id="CHEBI:61717"/>
    </ligand>
</feature>
<feature type="binding site" description="covalent" evidence="8">
    <location>
        <position position="102"/>
    </location>
    <ligand>
        <name>heme c</name>
        <dbReference type="ChEBI" id="CHEBI:61717"/>
    </ligand>
</feature>
<dbReference type="RefSeq" id="WP_133879890.1">
    <property type="nucleotide sequence ID" value="NZ_MWIN01000014.1"/>
</dbReference>
<dbReference type="InterPro" id="IPR002324">
    <property type="entry name" value="Cyt_c_ID"/>
</dbReference>
<keyword evidence="4 8" id="KW-0479">Metal-binding</keyword>
<name>A0A4S3K3L5_9GAMM</name>
<dbReference type="OrthoDB" id="9814063at2"/>
<evidence type="ECO:0000256" key="1">
    <source>
        <dbReference type="ARBA" id="ARBA00021020"/>
    </source>
</evidence>
<evidence type="ECO:0000256" key="2">
    <source>
        <dbReference type="ARBA" id="ARBA00022448"/>
    </source>
</evidence>
<dbReference type="GO" id="GO:0009055">
    <property type="term" value="F:electron transfer activity"/>
    <property type="evidence" value="ECO:0007669"/>
    <property type="project" value="InterPro"/>
</dbReference>
<keyword evidence="5" id="KW-0249">Electron transport</keyword>
<evidence type="ECO:0000313" key="12">
    <source>
        <dbReference type="Proteomes" id="UP000295341"/>
    </source>
</evidence>
<evidence type="ECO:0000256" key="3">
    <source>
        <dbReference type="ARBA" id="ARBA00022617"/>
    </source>
</evidence>
<feature type="domain" description="Cytochrome c" evidence="10">
    <location>
        <begin position="34"/>
        <end position="124"/>
    </location>
</feature>